<protein>
    <submittedName>
        <fullName evidence="1">Uncharacterized protein</fullName>
    </submittedName>
</protein>
<dbReference type="Proteomes" id="UP001056120">
    <property type="component" value="Linkage Group LG06"/>
</dbReference>
<gene>
    <name evidence="1" type="ORF">L1987_17551</name>
</gene>
<organism evidence="1 2">
    <name type="scientific">Smallanthus sonchifolius</name>
    <dbReference type="NCBI Taxonomy" id="185202"/>
    <lineage>
        <taxon>Eukaryota</taxon>
        <taxon>Viridiplantae</taxon>
        <taxon>Streptophyta</taxon>
        <taxon>Embryophyta</taxon>
        <taxon>Tracheophyta</taxon>
        <taxon>Spermatophyta</taxon>
        <taxon>Magnoliopsida</taxon>
        <taxon>eudicotyledons</taxon>
        <taxon>Gunneridae</taxon>
        <taxon>Pentapetalae</taxon>
        <taxon>asterids</taxon>
        <taxon>campanulids</taxon>
        <taxon>Asterales</taxon>
        <taxon>Asteraceae</taxon>
        <taxon>Asteroideae</taxon>
        <taxon>Heliantheae alliance</taxon>
        <taxon>Millerieae</taxon>
        <taxon>Smallanthus</taxon>
    </lineage>
</organism>
<name>A0ACB9IY44_9ASTR</name>
<reference evidence="2" key="1">
    <citation type="journal article" date="2022" name="Mol. Ecol. Resour.">
        <title>The genomes of chicory, endive, great burdock and yacon provide insights into Asteraceae palaeo-polyploidization history and plant inulin production.</title>
        <authorList>
            <person name="Fan W."/>
            <person name="Wang S."/>
            <person name="Wang H."/>
            <person name="Wang A."/>
            <person name="Jiang F."/>
            <person name="Liu H."/>
            <person name="Zhao H."/>
            <person name="Xu D."/>
            <person name="Zhang Y."/>
        </authorList>
    </citation>
    <scope>NUCLEOTIDE SEQUENCE [LARGE SCALE GENOMIC DNA]</scope>
    <source>
        <strain evidence="2">cv. Yunnan</strain>
    </source>
</reference>
<dbReference type="EMBL" id="CM042023">
    <property type="protein sequence ID" value="KAI3812839.1"/>
    <property type="molecule type" value="Genomic_DNA"/>
</dbReference>
<accession>A0ACB9IY44</accession>
<comment type="caution">
    <text evidence="1">The sequence shown here is derived from an EMBL/GenBank/DDBJ whole genome shotgun (WGS) entry which is preliminary data.</text>
</comment>
<evidence type="ECO:0000313" key="2">
    <source>
        <dbReference type="Proteomes" id="UP001056120"/>
    </source>
</evidence>
<keyword evidence="2" id="KW-1185">Reference proteome</keyword>
<reference evidence="1 2" key="2">
    <citation type="journal article" date="2022" name="Mol. Ecol. Resour.">
        <title>The genomes of chicory, endive, great burdock and yacon provide insights into Asteraceae paleo-polyploidization history and plant inulin production.</title>
        <authorList>
            <person name="Fan W."/>
            <person name="Wang S."/>
            <person name="Wang H."/>
            <person name="Wang A."/>
            <person name="Jiang F."/>
            <person name="Liu H."/>
            <person name="Zhao H."/>
            <person name="Xu D."/>
            <person name="Zhang Y."/>
        </authorList>
    </citation>
    <scope>NUCLEOTIDE SEQUENCE [LARGE SCALE GENOMIC DNA]</scope>
    <source>
        <strain evidence="2">cv. Yunnan</strain>
        <tissue evidence="1">Leaves</tissue>
    </source>
</reference>
<proteinExistence type="predicted"/>
<evidence type="ECO:0000313" key="1">
    <source>
        <dbReference type="EMBL" id="KAI3812839.1"/>
    </source>
</evidence>
<sequence>MIRYGDESERSVEGVVYIFDFLVILLKLLQANYIYQALASLLTYLLQSQASPGYQVVKVNNRSTEGFEAFSETNSSWKAW</sequence>